<dbReference type="PANTHER" id="PTHR46558:SF13">
    <property type="entry name" value="HTH-TYPE TRANSCRIPTIONAL REGULATOR IMMR"/>
    <property type="match status" value="1"/>
</dbReference>
<accession>A0A938WZS6</accession>
<dbReference type="InterPro" id="IPR001387">
    <property type="entry name" value="Cro/C1-type_HTH"/>
</dbReference>
<dbReference type="PANTHER" id="PTHR46558">
    <property type="entry name" value="TRACRIPTIONAL REGULATORY PROTEIN-RELATED-RELATED"/>
    <property type="match status" value="1"/>
</dbReference>
<evidence type="ECO:0000313" key="2">
    <source>
        <dbReference type="EMBL" id="MBM6826696.1"/>
    </source>
</evidence>
<reference evidence="2" key="2">
    <citation type="journal article" date="2021" name="Sci. Rep.">
        <title>The distribution of antibiotic resistance genes in chicken gut microbiota commensals.</title>
        <authorList>
            <person name="Juricova H."/>
            <person name="Matiasovicova J."/>
            <person name="Kubasova T."/>
            <person name="Cejkova D."/>
            <person name="Rychlik I."/>
        </authorList>
    </citation>
    <scope>NUCLEOTIDE SEQUENCE</scope>
    <source>
        <strain evidence="2">An420c</strain>
    </source>
</reference>
<dbReference type="Proteomes" id="UP000713880">
    <property type="component" value="Unassembled WGS sequence"/>
</dbReference>
<dbReference type="SMART" id="SM00530">
    <property type="entry name" value="HTH_XRE"/>
    <property type="match status" value="1"/>
</dbReference>
<dbReference type="RefSeq" id="WP_204908741.1">
    <property type="nucleotide sequence ID" value="NZ_JACJLV010000015.1"/>
</dbReference>
<dbReference type="AlphaFoldDB" id="A0A938WZS6"/>
<name>A0A938WZS6_9CLOT</name>
<comment type="caution">
    <text evidence="2">The sequence shown here is derived from an EMBL/GenBank/DDBJ whole genome shotgun (WGS) entry which is preliminary data.</text>
</comment>
<keyword evidence="1" id="KW-0238">DNA-binding</keyword>
<dbReference type="SUPFAM" id="SSF47413">
    <property type="entry name" value="lambda repressor-like DNA-binding domains"/>
    <property type="match status" value="1"/>
</dbReference>
<dbReference type="GO" id="GO:0003677">
    <property type="term" value="F:DNA binding"/>
    <property type="evidence" value="ECO:0007669"/>
    <property type="project" value="UniProtKB-KW"/>
</dbReference>
<dbReference type="Pfam" id="PF01381">
    <property type="entry name" value="HTH_3"/>
    <property type="match status" value="1"/>
</dbReference>
<dbReference type="CDD" id="cd00093">
    <property type="entry name" value="HTH_XRE"/>
    <property type="match status" value="1"/>
</dbReference>
<proteinExistence type="predicted"/>
<dbReference type="InterPro" id="IPR010982">
    <property type="entry name" value="Lambda_DNA-bd_dom_sf"/>
</dbReference>
<reference evidence="2" key="1">
    <citation type="submission" date="2020-08" db="EMBL/GenBank/DDBJ databases">
        <authorList>
            <person name="Cejkova D."/>
            <person name="Kubasova T."/>
            <person name="Jahodarova E."/>
            <person name="Rychlik I."/>
        </authorList>
    </citation>
    <scope>NUCLEOTIDE SEQUENCE</scope>
    <source>
        <strain evidence="2">An420c</strain>
    </source>
</reference>
<keyword evidence="3" id="KW-1185">Reference proteome</keyword>
<protein>
    <submittedName>
        <fullName evidence="2">Helix-turn-helix transcriptional regulator</fullName>
    </submittedName>
</protein>
<dbReference type="Gene3D" id="1.10.260.40">
    <property type="entry name" value="lambda repressor-like DNA-binding domains"/>
    <property type="match status" value="1"/>
</dbReference>
<organism evidence="2 3">
    <name type="scientific">Mordavella massiliensis</name>
    <dbReference type="NCBI Taxonomy" id="1871024"/>
    <lineage>
        <taxon>Bacteria</taxon>
        <taxon>Bacillati</taxon>
        <taxon>Bacillota</taxon>
        <taxon>Clostridia</taxon>
        <taxon>Eubacteriales</taxon>
        <taxon>Clostridiaceae</taxon>
        <taxon>Mordavella</taxon>
    </lineage>
</organism>
<sequence length="134" mass="15084">MANIQLASNLRTLRKQRGLTQTDLGSLLNVSRQAYSNYETGKRTPDLDCLVFLSRFYQVDLTLLVLGSVKETDLPSGRIMEDTVPYLCSLEQKTGHTIYLSEEELDLVLHFRSLSRENRQIVAGFIKSAADSAD</sequence>
<dbReference type="EMBL" id="JACJLV010000015">
    <property type="protein sequence ID" value="MBM6826696.1"/>
    <property type="molecule type" value="Genomic_DNA"/>
</dbReference>
<evidence type="ECO:0000313" key="3">
    <source>
        <dbReference type="Proteomes" id="UP000713880"/>
    </source>
</evidence>
<gene>
    <name evidence="2" type="ORF">H6A13_06195</name>
</gene>
<dbReference type="PROSITE" id="PS50943">
    <property type="entry name" value="HTH_CROC1"/>
    <property type="match status" value="1"/>
</dbReference>
<evidence type="ECO:0000256" key="1">
    <source>
        <dbReference type="ARBA" id="ARBA00023125"/>
    </source>
</evidence>